<evidence type="ECO:0000256" key="16">
    <source>
        <dbReference type="SAM" id="Coils"/>
    </source>
</evidence>
<name>A0A6N7VSH1_9ACTO</name>
<dbReference type="Proteomes" id="UP000470875">
    <property type="component" value="Unassembled WGS sequence"/>
</dbReference>
<comment type="caution">
    <text evidence="17">The sequence shown here is derived from an EMBL/GenBank/DDBJ whole genome shotgun (WGS) entry which is preliminary data.</text>
</comment>
<organism evidence="17 18">
    <name type="scientific">Scrofimicrobium canadense</name>
    <dbReference type="NCBI Taxonomy" id="2652290"/>
    <lineage>
        <taxon>Bacteria</taxon>
        <taxon>Bacillati</taxon>
        <taxon>Actinomycetota</taxon>
        <taxon>Actinomycetes</taxon>
        <taxon>Actinomycetales</taxon>
        <taxon>Actinomycetaceae</taxon>
        <taxon>Scrofimicrobium</taxon>
    </lineage>
</organism>
<comment type="subcellular location">
    <subcellularLocation>
        <location evidence="1 14">Cell membrane</location>
        <topology evidence="1 14">Single-pass membrane protein</topology>
    </subcellularLocation>
</comment>
<dbReference type="NCBIfam" id="TIGR01144">
    <property type="entry name" value="ATP_synt_b"/>
    <property type="match status" value="1"/>
</dbReference>
<dbReference type="GO" id="GO:0046961">
    <property type="term" value="F:proton-transporting ATPase activity, rotational mechanism"/>
    <property type="evidence" value="ECO:0007669"/>
    <property type="project" value="TreeGrafter"/>
</dbReference>
<feature type="transmembrane region" description="Helical" evidence="14">
    <location>
        <begin position="26"/>
        <end position="44"/>
    </location>
</feature>
<keyword evidence="16" id="KW-0175">Coiled coil</keyword>
<reference evidence="17 18" key="1">
    <citation type="submission" date="2019-08" db="EMBL/GenBank/DDBJ databases">
        <title>In-depth cultivation of the pig gut microbiome towards novel bacterial diversity and tailored functional studies.</title>
        <authorList>
            <person name="Wylensek D."/>
            <person name="Hitch T.C.A."/>
            <person name="Clavel T."/>
        </authorList>
    </citation>
    <scope>NUCLEOTIDE SEQUENCE [LARGE SCALE GENOMIC DNA]</scope>
    <source>
        <strain evidence="17 18">WB03_NA08</strain>
    </source>
</reference>
<evidence type="ECO:0000256" key="4">
    <source>
        <dbReference type="ARBA" id="ARBA00022475"/>
    </source>
</evidence>
<dbReference type="InterPro" id="IPR050059">
    <property type="entry name" value="ATP_synthase_B_chain"/>
</dbReference>
<gene>
    <name evidence="14 17" type="primary">atpF</name>
    <name evidence="17" type="ORF">FYJ24_08165</name>
</gene>
<feature type="coiled-coil region" evidence="16">
    <location>
        <begin position="65"/>
        <end position="107"/>
    </location>
</feature>
<dbReference type="RefSeq" id="WP_154545381.1">
    <property type="nucleotide sequence ID" value="NZ_VULO01000009.1"/>
</dbReference>
<dbReference type="GO" id="GO:0045259">
    <property type="term" value="C:proton-transporting ATP synthase complex"/>
    <property type="evidence" value="ECO:0007669"/>
    <property type="project" value="UniProtKB-KW"/>
</dbReference>
<evidence type="ECO:0000256" key="3">
    <source>
        <dbReference type="ARBA" id="ARBA00022448"/>
    </source>
</evidence>
<keyword evidence="6 14" id="KW-0812">Transmembrane</keyword>
<comment type="function">
    <text evidence="14">Component of the F(0) channel, it forms part of the peripheral stalk, linking F(1) to F(0).</text>
</comment>
<protein>
    <recommendedName>
        <fullName evidence="14">ATP synthase subunit b</fullName>
    </recommendedName>
    <alternativeName>
        <fullName evidence="14">ATP synthase F(0) sector subunit b</fullName>
    </alternativeName>
    <alternativeName>
        <fullName evidence="14">ATPase subunit I</fullName>
    </alternativeName>
    <alternativeName>
        <fullName evidence="14">F-type ATPase subunit b</fullName>
        <shortName evidence="14">F-ATPase subunit b</shortName>
    </alternativeName>
</protein>
<accession>A0A6N7VSH1</accession>
<keyword evidence="10 14" id="KW-0472">Membrane</keyword>
<keyword evidence="7 14" id="KW-0375">Hydrogen ion transport</keyword>
<keyword evidence="11 14" id="KW-0066">ATP synthesis</keyword>
<evidence type="ECO:0000256" key="5">
    <source>
        <dbReference type="ARBA" id="ARBA00022547"/>
    </source>
</evidence>
<keyword evidence="9 14" id="KW-0406">Ion transport</keyword>
<comment type="similarity">
    <text evidence="2 14 15">Belongs to the ATPase B chain family.</text>
</comment>
<dbReference type="SUPFAM" id="SSF81573">
    <property type="entry name" value="F1F0 ATP synthase subunit B, membrane domain"/>
    <property type="match status" value="1"/>
</dbReference>
<dbReference type="InterPro" id="IPR028987">
    <property type="entry name" value="ATP_synth_B-like_membr_sf"/>
</dbReference>
<dbReference type="Gene3D" id="1.20.5.620">
    <property type="entry name" value="F1F0 ATP synthase subunit B, membrane domain"/>
    <property type="match status" value="1"/>
</dbReference>
<dbReference type="HAMAP" id="MF_01398">
    <property type="entry name" value="ATP_synth_b_bprime"/>
    <property type="match status" value="1"/>
</dbReference>
<evidence type="ECO:0000256" key="15">
    <source>
        <dbReference type="RuleBase" id="RU003848"/>
    </source>
</evidence>
<evidence type="ECO:0000256" key="11">
    <source>
        <dbReference type="ARBA" id="ARBA00023310"/>
    </source>
</evidence>
<evidence type="ECO:0000256" key="9">
    <source>
        <dbReference type="ARBA" id="ARBA00023065"/>
    </source>
</evidence>
<keyword evidence="18" id="KW-1185">Reference proteome</keyword>
<comment type="function">
    <text evidence="12 14">F(1)F(0) ATP synthase produces ATP from ADP in the presence of a proton or sodium gradient. F-type ATPases consist of two structural domains, F(1) containing the extramembraneous catalytic core and F(0) containing the membrane proton channel, linked together by a central stalk and a peripheral stalk. During catalysis, ATP synthesis in the catalytic domain of F(1) is coupled via a rotary mechanism of the central stalk subunits to proton translocation.</text>
</comment>
<dbReference type="AlphaFoldDB" id="A0A6N7VSH1"/>
<dbReference type="InterPro" id="IPR005864">
    <property type="entry name" value="ATP_synth_F0_bsu_bac"/>
</dbReference>
<dbReference type="Pfam" id="PF00430">
    <property type="entry name" value="ATP-synt_B"/>
    <property type="match status" value="1"/>
</dbReference>
<dbReference type="PANTHER" id="PTHR33445">
    <property type="entry name" value="ATP SYNTHASE SUBUNIT B', CHLOROPLASTIC"/>
    <property type="match status" value="1"/>
</dbReference>
<proteinExistence type="inferred from homology"/>
<evidence type="ECO:0000256" key="7">
    <source>
        <dbReference type="ARBA" id="ARBA00022781"/>
    </source>
</evidence>
<evidence type="ECO:0000313" key="18">
    <source>
        <dbReference type="Proteomes" id="UP000470875"/>
    </source>
</evidence>
<dbReference type="PANTHER" id="PTHR33445:SF1">
    <property type="entry name" value="ATP SYNTHASE SUBUNIT B"/>
    <property type="match status" value="1"/>
</dbReference>
<evidence type="ECO:0000256" key="13">
    <source>
        <dbReference type="ARBA" id="ARBA00025830"/>
    </source>
</evidence>
<dbReference type="EMBL" id="VULO01000009">
    <property type="protein sequence ID" value="MSS84737.1"/>
    <property type="molecule type" value="Genomic_DNA"/>
</dbReference>
<keyword evidence="5 14" id="KW-0138">CF(0)</keyword>
<comment type="subunit">
    <text evidence="13 14">F-type ATPases have 2 components, F(1) - the catalytic core - and F(0) - the membrane proton channel. F(1) has five subunits: alpha(3), beta(3), gamma(1), delta(1), epsilon(1). F(0) has three main subunits: a(1), b(2) and c(10-14). The alpha and beta chains form an alternating ring which encloses part of the gamma chain. F(1) is attached to F(0) by a central stalk formed by the gamma and epsilon chains, while a peripheral stalk is formed by the delta and b chains.</text>
</comment>
<keyword evidence="3 14" id="KW-0813">Transport</keyword>
<evidence type="ECO:0000256" key="2">
    <source>
        <dbReference type="ARBA" id="ARBA00005513"/>
    </source>
</evidence>
<sequence length="187" mass="20547">MVFLAAEAGEASSGSSNLLLPPVYEIFWSAIIFLGLWIVLGLALKKIYAKIDERNEEIEAGLDAAAQSQEQAALAERERKDLLRDANEQAREVREKASQDAQRIVAQAKTEAQSEAARITDNATKQIAAERAAAELTLRRDVGELATELAEKIIGEKLKDDEVSSRVIDRFMDQLESSMETEGANAQ</sequence>
<evidence type="ECO:0000256" key="1">
    <source>
        <dbReference type="ARBA" id="ARBA00004162"/>
    </source>
</evidence>
<keyword evidence="8 14" id="KW-1133">Transmembrane helix</keyword>
<dbReference type="InterPro" id="IPR002146">
    <property type="entry name" value="ATP_synth_b/b'su_bac/chlpt"/>
</dbReference>
<dbReference type="GO" id="GO:0046933">
    <property type="term" value="F:proton-transporting ATP synthase activity, rotational mechanism"/>
    <property type="evidence" value="ECO:0007669"/>
    <property type="project" value="UniProtKB-UniRule"/>
</dbReference>
<evidence type="ECO:0000256" key="10">
    <source>
        <dbReference type="ARBA" id="ARBA00023136"/>
    </source>
</evidence>
<evidence type="ECO:0000256" key="6">
    <source>
        <dbReference type="ARBA" id="ARBA00022692"/>
    </source>
</evidence>
<keyword evidence="4 14" id="KW-1003">Cell membrane</keyword>
<evidence type="ECO:0000313" key="17">
    <source>
        <dbReference type="EMBL" id="MSS84737.1"/>
    </source>
</evidence>
<evidence type="ECO:0000256" key="14">
    <source>
        <dbReference type="HAMAP-Rule" id="MF_01398"/>
    </source>
</evidence>
<dbReference type="CDD" id="cd06503">
    <property type="entry name" value="ATP-synt_Fo_b"/>
    <property type="match status" value="1"/>
</dbReference>
<evidence type="ECO:0000256" key="12">
    <source>
        <dbReference type="ARBA" id="ARBA00025198"/>
    </source>
</evidence>
<dbReference type="GO" id="GO:0005886">
    <property type="term" value="C:plasma membrane"/>
    <property type="evidence" value="ECO:0007669"/>
    <property type="project" value="UniProtKB-SubCell"/>
</dbReference>
<evidence type="ECO:0000256" key="8">
    <source>
        <dbReference type="ARBA" id="ARBA00022989"/>
    </source>
</evidence>